<dbReference type="AlphaFoldDB" id="A0AAV2F823"/>
<keyword evidence="1" id="KW-1133">Transmembrane helix</keyword>
<evidence type="ECO:0000256" key="1">
    <source>
        <dbReference type="SAM" id="Phobius"/>
    </source>
</evidence>
<keyword evidence="1" id="KW-0812">Transmembrane</keyword>
<evidence type="ECO:0000313" key="3">
    <source>
        <dbReference type="Proteomes" id="UP001497516"/>
    </source>
</evidence>
<dbReference type="Proteomes" id="UP001497516">
    <property type="component" value="Chromosome 6"/>
</dbReference>
<evidence type="ECO:0000313" key="2">
    <source>
        <dbReference type="EMBL" id="CAL1393835.1"/>
    </source>
</evidence>
<gene>
    <name evidence="2" type="ORF">LTRI10_LOCUS34379</name>
</gene>
<keyword evidence="3" id="KW-1185">Reference proteome</keyword>
<keyword evidence="1" id="KW-0472">Membrane</keyword>
<name>A0AAV2F823_9ROSI</name>
<dbReference type="EMBL" id="OZ034819">
    <property type="protein sequence ID" value="CAL1393835.1"/>
    <property type="molecule type" value="Genomic_DNA"/>
</dbReference>
<feature type="transmembrane region" description="Helical" evidence="1">
    <location>
        <begin position="130"/>
        <end position="150"/>
    </location>
</feature>
<accession>A0AAV2F823</accession>
<reference evidence="2 3" key="1">
    <citation type="submission" date="2024-04" db="EMBL/GenBank/DDBJ databases">
        <authorList>
            <person name="Fracassetti M."/>
        </authorList>
    </citation>
    <scope>NUCLEOTIDE SEQUENCE [LARGE SCALE GENOMIC DNA]</scope>
</reference>
<protein>
    <submittedName>
        <fullName evidence="2">Uncharacterized protein</fullName>
    </submittedName>
</protein>
<sequence length="166" mass="18452">MVMVAFATIFELRDPGLVLRINFEGLSDLRNTTTDGRSYETLKLALKFDGGDVNSIPEKATEGTIVTISKEDRDQVAAELITTNGARLRLNVGVHGRATTSRNVIIRTAELLTTVVRSVTNGLGADERTVIRLLLVICWGCFFWNLSLWFRLSSYVNPVSFYGDHV</sequence>
<organism evidence="2 3">
    <name type="scientific">Linum trigynum</name>
    <dbReference type="NCBI Taxonomy" id="586398"/>
    <lineage>
        <taxon>Eukaryota</taxon>
        <taxon>Viridiplantae</taxon>
        <taxon>Streptophyta</taxon>
        <taxon>Embryophyta</taxon>
        <taxon>Tracheophyta</taxon>
        <taxon>Spermatophyta</taxon>
        <taxon>Magnoliopsida</taxon>
        <taxon>eudicotyledons</taxon>
        <taxon>Gunneridae</taxon>
        <taxon>Pentapetalae</taxon>
        <taxon>rosids</taxon>
        <taxon>fabids</taxon>
        <taxon>Malpighiales</taxon>
        <taxon>Linaceae</taxon>
        <taxon>Linum</taxon>
    </lineage>
</organism>
<proteinExistence type="predicted"/>